<dbReference type="Gene3D" id="3.40.250.10">
    <property type="entry name" value="Rhodanese-like domain"/>
    <property type="match status" value="1"/>
</dbReference>
<protein>
    <submittedName>
        <fullName evidence="2">Protein containing rhodanese-like domain</fullName>
    </submittedName>
</protein>
<name>A0A0W8FVT3_9ZZZZ</name>
<dbReference type="EMBL" id="LNQE01000783">
    <property type="protein sequence ID" value="KUG25007.1"/>
    <property type="molecule type" value="Genomic_DNA"/>
</dbReference>
<dbReference type="PANTHER" id="PTHR43031">
    <property type="entry name" value="FAD-DEPENDENT OXIDOREDUCTASE"/>
    <property type="match status" value="1"/>
</dbReference>
<dbReference type="InterPro" id="IPR001763">
    <property type="entry name" value="Rhodanese-like_dom"/>
</dbReference>
<comment type="caution">
    <text evidence="2">The sequence shown here is derived from an EMBL/GenBank/DDBJ whole genome shotgun (WGS) entry which is preliminary data.</text>
</comment>
<dbReference type="SMART" id="SM00450">
    <property type="entry name" value="RHOD"/>
    <property type="match status" value="1"/>
</dbReference>
<proteinExistence type="predicted"/>
<accession>A0A0W8FVT3</accession>
<dbReference type="InterPro" id="IPR050229">
    <property type="entry name" value="GlpE_sulfurtransferase"/>
</dbReference>
<dbReference type="InterPro" id="IPR036873">
    <property type="entry name" value="Rhodanese-like_dom_sf"/>
</dbReference>
<dbReference type="CDD" id="cd00158">
    <property type="entry name" value="RHOD"/>
    <property type="match status" value="1"/>
</dbReference>
<dbReference type="Pfam" id="PF00581">
    <property type="entry name" value="Rhodanese"/>
    <property type="match status" value="1"/>
</dbReference>
<reference evidence="2" key="1">
    <citation type="journal article" date="2015" name="Proc. Natl. Acad. Sci. U.S.A.">
        <title>Networks of energetic and metabolic interactions define dynamics in microbial communities.</title>
        <authorList>
            <person name="Embree M."/>
            <person name="Liu J.K."/>
            <person name="Al-Bassam M.M."/>
            <person name="Zengler K."/>
        </authorList>
    </citation>
    <scope>NUCLEOTIDE SEQUENCE</scope>
</reference>
<evidence type="ECO:0000313" key="2">
    <source>
        <dbReference type="EMBL" id="KUG25007.1"/>
    </source>
</evidence>
<dbReference type="SUPFAM" id="SSF52821">
    <property type="entry name" value="Rhodanese/Cell cycle control phosphatase"/>
    <property type="match status" value="1"/>
</dbReference>
<dbReference type="PROSITE" id="PS50206">
    <property type="entry name" value="RHODANESE_3"/>
    <property type="match status" value="1"/>
</dbReference>
<feature type="domain" description="Rhodanese" evidence="1">
    <location>
        <begin position="26"/>
        <end position="112"/>
    </location>
</feature>
<dbReference type="PANTHER" id="PTHR43031:SF16">
    <property type="entry name" value="OXIDOREDUCTASE"/>
    <property type="match status" value="1"/>
</dbReference>
<organism evidence="2">
    <name type="scientific">hydrocarbon metagenome</name>
    <dbReference type="NCBI Taxonomy" id="938273"/>
    <lineage>
        <taxon>unclassified sequences</taxon>
        <taxon>metagenomes</taxon>
        <taxon>ecological metagenomes</taxon>
    </lineage>
</organism>
<sequence>MGIFNPANKVQVIDLDSSTFEKQVKVDNDAVLIDVRTKSEHDEAKIPNSQLIDIMDPMFLDKIEQLDKDKTYYLYCRSGNRSYHAGRAMIQRGFTKVYNLEPGIIGWMGEVE</sequence>
<gene>
    <name evidence="2" type="ORF">ASZ90_005177</name>
</gene>
<dbReference type="AlphaFoldDB" id="A0A0W8FVT3"/>
<evidence type="ECO:0000259" key="1">
    <source>
        <dbReference type="PROSITE" id="PS50206"/>
    </source>
</evidence>